<dbReference type="EMBL" id="CP039852">
    <property type="protein sequence ID" value="QCZ94611.1"/>
    <property type="molecule type" value="Genomic_DNA"/>
</dbReference>
<dbReference type="KEGG" id="salk:FBQ74_14550"/>
<dbReference type="Pfam" id="PF07445">
    <property type="entry name" value="PriC"/>
    <property type="match status" value="1"/>
</dbReference>
<dbReference type="Proteomes" id="UP000304912">
    <property type="component" value="Chromosome"/>
</dbReference>
<evidence type="ECO:0008006" key="4">
    <source>
        <dbReference type="Google" id="ProtNLM"/>
    </source>
</evidence>
<gene>
    <name evidence="2" type="ORF">FBQ74_14550</name>
</gene>
<proteinExistence type="predicted"/>
<name>A0A5B7YG37_9ALTE</name>
<dbReference type="OrthoDB" id="7067468at2"/>
<keyword evidence="1" id="KW-0175">Coiled coil</keyword>
<dbReference type="AlphaFoldDB" id="A0A5B7YG37"/>
<evidence type="ECO:0000256" key="1">
    <source>
        <dbReference type="SAM" id="Coils"/>
    </source>
</evidence>
<dbReference type="RefSeq" id="WP_139757348.1">
    <property type="nucleotide sequence ID" value="NZ_CP039852.1"/>
</dbReference>
<sequence>MQAVHAQLQETIQALYRKAVDADNKLDQLQQAQQGKFTAVFSTDSGFRSKSKRFTPYVQEIAEDWQQLKEMDEEEAKTALPQLVAKLQLALETVTRFQQSLK</sequence>
<feature type="coiled-coil region" evidence="1">
    <location>
        <begin position="5"/>
        <end position="32"/>
    </location>
</feature>
<evidence type="ECO:0000313" key="2">
    <source>
        <dbReference type="EMBL" id="QCZ94611.1"/>
    </source>
</evidence>
<protein>
    <recommendedName>
        <fullName evidence="4">Prephenate dehydrogenase</fullName>
    </recommendedName>
</protein>
<keyword evidence="3" id="KW-1185">Reference proteome</keyword>
<dbReference type="InterPro" id="IPR010890">
    <property type="entry name" value="PriC"/>
</dbReference>
<accession>A0A5B7YG37</accession>
<organism evidence="2 3">
    <name type="scientific">Salinimonas iocasae</name>
    <dbReference type="NCBI Taxonomy" id="2572577"/>
    <lineage>
        <taxon>Bacteria</taxon>
        <taxon>Pseudomonadati</taxon>
        <taxon>Pseudomonadota</taxon>
        <taxon>Gammaproteobacteria</taxon>
        <taxon>Alteromonadales</taxon>
        <taxon>Alteromonadaceae</taxon>
        <taxon>Alteromonas/Salinimonas group</taxon>
        <taxon>Salinimonas</taxon>
    </lineage>
</organism>
<evidence type="ECO:0000313" key="3">
    <source>
        <dbReference type="Proteomes" id="UP000304912"/>
    </source>
</evidence>
<reference evidence="2 3" key="1">
    <citation type="submission" date="2019-04" db="EMBL/GenBank/DDBJ databases">
        <title>Salinimonas iocasae sp. nov., a halophilic bacterium isolated from the outer tube casing of tubeworms in Okinawa Trough.</title>
        <authorList>
            <person name="Zhang H."/>
            <person name="Wang H."/>
            <person name="Li C."/>
        </authorList>
    </citation>
    <scope>NUCLEOTIDE SEQUENCE [LARGE SCALE GENOMIC DNA]</scope>
    <source>
        <strain evidence="2 3">KX18D6</strain>
    </source>
</reference>